<comment type="caution">
    <text evidence="2">The sequence shown here is derived from an EMBL/GenBank/DDBJ whole genome shotgun (WGS) entry which is preliminary data.</text>
</comment>
<protein>
    <submittedName>
        <fullName evidence="2">Uncharacterized protein</fullName>
    </submittedName>
</protein>
<dbReference type="Proteomes" id="UP001295684">
    <property type="component" value="Unassembled WGS sequence"/>
</dbReference>
<evidence type="ECO:0000256" key="1">
    <source>
        <dbReference type="SAM" id="MobiDB-lite"/>
    </source>
</evidence>
<name>A0AAD1Y6Y1_EUPCR</name>
<keyword evidence="3" id="KW-1185">Reference proteome</keyword>
<sequence>MLVSYFNCYIKDFIDRFNDWMKDLNKQYEFDPILANKKFQVLTAPYNPRSNQEYVDYNNCVDDILNICPPYHTHAQYNPSYQSQTGNQMDLIKKRVKTIPFNSSPHQINWEKGNGLKNHPVDILLSNSQNIKNKSEEEKVMREPPNDLASKIALSIKSVGQPLKAEYDEKPQGVCFPMIHASFTKATPIKEEIDENCNSHDFNNDMILSSNVNDIQNLGRKDLSQAKILMKDPQHDSKREPSELSFNIVDHDDRSDLNLLGLTTQNGETVVRISARDLNHFEILHDESELPSPKNFRQNSKNKDPFDGHIMEDLDNDEIEALFKEQQTPALFRGTSGVIDPQTLKRK</sequence>
<gene>
    <name evidence="2" type="ORF">ECRASSUSDP1_LOCUS27080</name>
</gene>
<evidence type="ECO:0000313" key="2">
    <source>
        <dbReference type="EMBL" id="CAI2385510.1"/>
    </source>
</evidence>
<dbReference type="EMBL" id="CAMPGE010027933">
    <property type="protein sequence ID" value="CAI2385510.1"/>
    <property type="molecule type" value="Genomic_DNA"/>
</dbReference>
<organism evidence="2 3">
    <name type="scientific">Euplotes crassus</name>
    <dbReference type="NCBI Taxonomy" id="5936"/>
    <lineage>
        <taxon>Eukaryota</taxon>
        <taxon>Sar</taxon>
        <taxon>Alveolata</taxon>
        <taxon>Ciliophora</taxon>
        <taxon>Intramacronucleata</taxon>
        <taxon>Spirotrichea</taxon>
        <taxon>Hypotrichia</taxon>
        <taxon>Euplotida</taxon>
        <taxon>Euplotidae</taxon>
        <taxon>Moneuplotes</taxon>
    </lineage>
</organism>
<reference evidence="2" key="1">
    <citation type="submission" date="2023-07" db="EMBL/GenBank/DDBJ databases">
        <authorList>
            <consortium name="AG Swart"/>
            <person name="Singh M."/>
            <person name="Singh A."/>
            <person name="Seah K."/>
            <person name="Emmerich C."/>
        </authorList>
    </citation>
    <scope>NUCLEOTIDE SEQUENCE</scope>
    <source>
        <strain evidence="2">DP1</strain>
    </source>
</reference>
<evidence type="ECO:0000313" key="3">
    <source>
        <dbReference type="Proteomes" id="UP001295684"/>
    </source>
</evidence>
<feature type="region of interest" description="Disordered" evidence="1">
    <location>
        <begin position="289"/>
        <end position="308"/>
    </location>
</feature>
<accession>A0AAD1Y6Y1</accession>
<dbReference type="AlphaFoldDB" id="A0AAD1Y6Y1"/>
<proteinExistence type="predicted"/>